<dbReference type="KEGG" id="luo:HHL09_00605"/>
<dbReference type="AlphaFoldDB" id="A0A858RCD1"/>
<sequence>MSRGRFLAVLGGGLTLGSRAFGEAPVARDADRIKIGCQSYTFRLFSIHEAIEKTAAAGGNCIELCLGQKLSPQDGASFDPGMSKEQIAALGNHLAKHGIKTMGFYADIPADEAGARRIFEFAKKIGAESISTESVGDLDAIEKMVKEFDIRLGFHNHAKNPGDANYKLWEPEYVRDLVKDRDPRIGSCADLGHWATSGLNPLASLKTLEGRVVNLHIKDRSAIGKETTDEILGRGVVDIPAVLRELKRQEFGGCLYIEYETNWEDSVPDVKQSIAFVRKTAVASR</sequence>
<dbReference type="GO" id="GO:0016853">
    <property type="term" value="F:isomerase activity"/>
    <property type="evidence" value="ECO:0007669"/>
    <property type="project" value="UniProtKB-KW"/>
</dbReference>
<dbReference type="Pfam" id="PF01261">
    <property type="entry name" value="AP_endonuc_2"/>
    <property type="match status" value="1"/>
</dbReference>
<evidence type="ECO:0000313" key="3">
    <source>
        <dbReference type="Proteomes" id="UP000501812"/>
    </source>
</evidence>
<dbReference type="PANTHER" id="PTHR12110">
    <property type="entry name" value="HYDROXYPYRUVATE ISOMERASE"/>
    <property type="match status" value="1"/>
</dbReference>
<evidence type="ECO:0000313" key="2">
    <source>
        <dbReference type="EMBL" id="QJE94345.1"/>
    </source>
</evidence>
<reference evidence="2 3" key="1">
    <citation type="submission" date="2020-04" db="EMBL/GenBank/DDBJ databases">
        <title>Luteolibacter sp. G-1-1-1 isolated from soil.</title>
        <authorList>
            <person name="Dahal R.H."/>
        </authorList>
    </citation>
    <scope>NUCLEOTIDE SEQUENCE [LARGE SCALE GENOMIC DNA]</scope>
    <source>
        <strain evidence="2 3">G-1-1-1</strain>
    </source>
</reference>
<dbReference type="SUPFAM" id="SSF51658">
    <property type="entry name" value="Xylose isomerase-like"/>
    <property type="match status" value="1"/>
</dbReference>
<dbReference type="Gene3D" id="3.20.20.150">
    <property type="entry name" value="Divalent-metal-dependent TIM barrel enzymes"/>
    <property type="match status" value="1"/>
</dbReference>
<feature type="domain" description="Xylose isomerase-like TIM barrel" evidence="1">
    <location>
        <begin position="52"/>
        <end position="279"/>
    </location>
</feature>
<gene>
    <name evidence="2" type="ORF">HHL09_00605</name>
</gene>
<keyword evidence="2" id="KW-0413">Isomerase</keyword>
<dbReference type="EMBL" id="CP051774">
    <property type="protein sequence ID" value="QJE94345.1"/>
    <property type="molecule type" value="Genomic_DNA"/>
</dbReference>
<dbReference type="InterPro" id="IPR036237">
    <property type="entry name" value="Xyl_isomerase-like_sf"/>
</dbReference>
<protein>
    <submittedName>
        <fullName evidence="2">Sugar phosphate isomerase/epimerase</fullName>
    </submittedName>
</protein>
<proteinExistence type="predicted"/>
<evidence type="ECO:0000259" key="1">
    <source>
        <dbReference type="Pfam" id="PF01261"/>
    </source>
</evidence>
<keyword evidence="3" id="KW-1185">Reference proteome</keyword>
<dbReference type="InterPro" id="IPR013022">
    <property type="entry name" value="Xyl_isomerase-like_TIM-brl"/>
</dbReference>
<accession>A0A858RCD1</accession>
<dbReference type="Proteomes" id="UP000501812">
    <property type="component" value="Chromosome"/>
</dbReference>
<dbReference type="PANTHER" id="PTHR12110:SF41">
    <property type="entry name" value="INOSOSE DEHYDRATASE"/>
    <property type="match status" value="1"/>
</dbReference>
<organism evidence="2 3">
    <name type="scientific">Luteolibacter luteus</name>
    <dbReference type="NCBI Taxonomy" id="2728835"/>
    <lineage>
        <taxon>Bacteria</taxon>
        <taxon>Pseudomonadati</taxon>
        <taxon>Verrucomicrobiota</taxon>
        <taxon>Verrucomicrobiia</taxon>
        <taxon>Verrucomicrobiales</taxon>
        <taxon>Verrucomicrobiaceae</taxon>
        <taxon>Luteolibacter</taxon>
    </lineage>
</organism>
<dbReference type="InterPro" id="IPR050312">
    <property type="entry name" value="IolE/XylAMocC-like"/>
</dbReference>
<dbReference type="RefSeq" id="WP_169452566.1">
    <property type="nucleotide sequence ID" value="NZ_CP051774.1"/>
</dbReference>
<name>A0A858RCD1_9BACT</name>